<comment type="similarity">
    <text evidence="2 8">Belongs to the MLO family.</text>
</comment>
<reference evidence="10 11" key="1">
    <citation type="journal article" date="2011" name="Science">
        <title>The Selaginella genome identifies genetic changes associated with the evolution of vascular plants.</title>
        <authorList>
            <person name="Banks J.A."/>
            <person name="Nishiyama T."/>
            <person name="Hasebe M."/>
            <person name="Bowman J.L."/>
            <person name="Gribskov M."/>
            <person name="dePamphilis C."/>
            <person name="Albert V.A."/>
            <person name="Aono N."/>
            <person name="Aoyama T."/>
            <person name="Ambrose B.A."/>
            <person name="Ashton N.W."/>
            <person name="Axtell M.J."/>
            <person name="Barker E."/>
            <person name="Barker M.S."/>
            <person name="Bennetzen J.L."/>
            <person name="Bonawitz N.D."/>
            <person name="Chapple C."/>
            <person name="Cheng C."/>
            <person name="Correa L.G."/>
            <person name="Dacre M."/>
            <person name="DeBarry J."/>
            <person name="Dreyer I."/>
            <person name="Elias M."/>
            <person name="Engstrom E.M."/>
            <person name="Estelle M."/>
            <person name="Feng L."/>
            <person name="Finet C."/>
            <person name="Floyd S.K."/>
            <person name="Frommer W.B."/>
            <person name="Fujita T."/>
            <person name="Gramzow L."/>
            <person name="Gutensohn M."/>
            <person name="Harholt J."/>
            <person name="Hattori M."/>
            <person name="Heyl A."/>
            <person name="Hirai T."/>
            <person name="Hiwatashi Y."/>
            <person name="Ishikawa M."/>
            <person name="Iwata M."/>
            <person name="Karol K.G."/>
            <person name="Koehler B."/>
            <person name="Kolukisaoglu U."/>
            <person name="Kubo M."/>
            <person name="Kurata T."/>
            <person name="Lalonde S."/>
            <person name="Li K."/>
            <person name="Li Y."/>
            <person name="Litt A."/>
            <person name="Lyons E."/>
            <person name="Manning G."/>
            <person name="Maruyama T."/>
            <person name="Michael T.P."/>
            <person name="Mikami K."/>
            <person name="Miyazaki S."/>
            <person name="Morinaga S."/>
            <person name="Murata T."/>
            <person name="Mueller-Roeber B."/>
            <person name="Nelson D.R."/>
            <person name="Obara M."/>
            <person name="Oguri Y."/>
            <person name="Olmstead R.G."/>
            <person name="Onodera N."/>
            <person name="Petersen B.L."/>
            <person name="Pils B."/>
            <person name="Prigge M."/>
            <person name="Rensing S.A."/>
            <person name="Riano-Pachon D.M."/>
            <person name="Roberts A.W."/>
            <person name="Sato Y."/>
            <person name="Scheller H.V."/>
            <person name="Schulz B."/>
            <person name="Schulz C."/>
            <person name="Shakirov E.V."/>
            <person name="Shibagaki N."/>
            <person name="Shinohara N."/>
            <person name="Shippen D.E."/>
            <person name="Soerensen I."/>
            <person name="Sotooka R."/>
            <person name="Sugimoto N."/>
            <person name="Sugita M."/>
            <person name="Sumikawa N."/>
            <person name="Tanurdzic M."/>
            <person name="Theissen G."/>
            <person name="Ulvskov P."/>
            <person name="Wakazuki S."/>
            <person name="Weng J.K."/>
            <person name="Willats W.W."/>
            <person name="Wipf D."/>
            <person name="Wolf P.G."/>
            <person name="Yang L."/>
            <person name="Zimmer A.D."/>
            <person name="Zhu Q."/>
            <person name="Mitros T."/>
            <person name="Hellsten U."/>
            <person name="Loque D."/>
            <person name="Otillar R."/>
            <person name="Salamov A."/>
            <person name="Schmutz J."/>
            <person name="Shapiro H."/>
            <person name="Lindquist E."/>
            <person name="Lucas S."/>
            <person name="Rokhsar D."/>
            <person name="Grigoriev I.V."/>
        </authorList>
    </citation>
    <scope>NUCLEOTIDE SEQUENCE [LARGE SCALE GENOMIC DNA]</scope>
</reference>
<dbReference type="InParanoid" id="D8QXA2"/>
<keyword evidence="8" id="KW-0112">Calmodulin-binding</keyword>
<proteinExistence type="inferred from homology"/>
<evidence type="ECO:0000256" key="5">
    <source>
        <dbReference type="ARBA" id="ARBA00022989"/>
    </source>
</evidence>
<dbReference type="HOGENOM" id="CLU_024720_3_0_1"/>
<feature type="transmembrane region" description="Helical" evidence="9">
    <location>
        <begin position="390"/>
        <end position="411"/>
    </location>
</feature>
<evidence type="ECO:0000313" key="11">
    <source>
        <dbReference type="Proteomes" id="UP000001514"/>
    </source>
</evidence>
<evidence type="ECO:0000313" key="10">
    <source>
        <dbReference type="EMBL" id="EFJ35378.1"/>
    </source>
</evidence>
<keyword evidence="7 8" id="KW-0568">Pathogenesis-related protein</keyword>
<dbReference type="Proteomes" id="UP000001514">
    <property type="component" value="Unassembled WGS sequence"/>
</dbReference>
<evidence type="ECO:0000256" key="1">
    <source>
        <dbReference type="ARBA" id="ARBA00004141"/>
    </source>
</evidence>
<dbReference type="KEGG" id="smo:SELMODRAFT_80049"/>
<dbReference type="AlphaFoldDB" id="D8QXA2"/>
<keyword evidence="11" id="KW-1185">Reference proteome</keyword>
<dbReference type="STRING" id="88036.D8QXA2"/>
<dbReference type="GO" id="GO:0016020">
    <property type="term" value="C:membrane"/>
    <property type="evidence" value="ECO:0007669"/>
    <property type="project" value="UniProtKB-SubCell"/>
</dbReference>
<feature type="transmembrane region" description="Helical" evidence="9">
    <location>
        <begin position="305"/>
        <end position="326"/>
    </location>
</feature>
<accession>D8QXA2</accession>
<protein>
    <recommendedName>
        <fullName evidence="8">MLO-like protein</fullName>
    </recommendedName>
</protein>
<dbReference type="EMBL" id="GL377568">
    <property type="protein sequence ID" value="EFJ35378.1"/>
    <property type="molecule type" value="Genomic_DNA"/>
</dbReference>
<dbReference type="Gramene" id="EFJ35378">
    <property type="protein sequence ID" value="EFJ35378"/>
    <property type="gene ID" value="SELMODRAFT_80049"/>
</dbReference>
<keyword evidence="4 8" id="KW-0611">Plant defense</keyword>
<sequence length="415" mass="46936">MAGGGAVDSTLEVTPTWATASIVSVIVLVSMAAQRGIHFTGLVRGRKSNPPIKAALENIKEELMLLGFISLLLAVSQTFTTEICVPRSLIQTMLPCKLLVFRRDLASDTGNSTKCIDKVTILVVPGIAIVTFFDFFSFFQGKMPILSGTDIHDLHMFIFILAVVHISYSLATVYLGGRKIHAWKKWEADTQADDVQTMPANRETKFIRRHVRNSSFVIGILVTLLQQFGWSVTKEDYYTLRHTFIINHSKDNSFDFHAFLKTAIAQDFKTVIGMSEYFWVYVIVFFLLNVHGWHTYFWISFVPILVLILLGAKLQYILGTLAVDILKAPGEPVQVRDKFFWFGTPRILLHLLHFSIFQNAFELALLFWMWASFGWHSCLIDNKTTAILHVSSGILILIQCSYTTLPLYALLSQVD</sequence>
<feature type="transmembrane region" description="Helical" evidence="9">
    <location>
        <begin position="278"/>
        <end position="299"/>
    </location>
</feature>
<dbReference type="InterPro" id="IPR004326">
    <property type="entry name" value="Mlo"/>
</dbReference>
<evidence type="ECO:0000256" key="4">
    <source>
        <dbReference type="ARBA" id="ARBA00022821"/>
    </source>
</evidence>
<dbReference type="OMA" id="PANRETK"/>
<comment type="domain">
    <text evidence="8">The C-terminus contains a calmodulin-binding domain, which binds calmodulin in a calcium-dependent fashion.</text>
</comment>
<evidence type="ECO:0000256" key="9">
    <source>
        <dbReference type="SAM" id="Phobius"/>
    </source>
</evidence>
<gene>
    <name evidence="8" type="primary">MLO</name>
    <name evidence="10" type="ORF">SELMODRAFT_80049</name>
</gene>
<organism evidence="11">
    <name type="scientific">Selaginella moellendorffii</name>
    <name type="common">Spikemoss</name>
    <dbReference type="NCBI Taxonomy" id="88036"/>
    <lineage>
        <taxon>Eukaryota</taxon>
        <taxon>Viridiplantae</taxon>
        <taxon>Streptophyta</taxon>
        <taxon>Embryophyta</taxon>
        <taxon>Tracheophyta</taxon>
        <taxon>Lycopodiopsida</taxon>
        <taxon>Selaginellales</taxon>
        <taxon>Selaginellaceae</taxon>
        <taxon>Selaginella</taxon>
    </lineage>
</organism>
<dbReference type="GO" id="GO:0006952">
    <property type="term" value="P:defense response"/>
    <property type="evidence" value="ECO:0007669"/>
    <property type="project" value="UniProtKB-KW"/>
</dbReference>
<comment type="function">
    <text evidence="8">May be involved in modulation of pathogen defense and leaf cell death.</text>
</comment>
<name>D8QXA2_SELML</name>
<keyword evidence="3 8" id="KW-0812">Transmembrane</keyword>
<feature type="transmembrane region" description="Helical" evidence="9">
    <location>
        <begin position="154"/>
        <end position="175"/>
    </location>
</feature>
<keyword evidence="5 8" id="KW-1133">Transmembrane helix</keyword>
<comment type="subcellular location">
    <subcellularLocation>
        <location evidence="1 8">Membrane</location>
        <topology evidence="1 8">Multi-pass membrane protein</topology>
    </subcellularLocation>
</comment>
<evidence type="ECO:0000256" key="2">
    <source>
        <dbReference type="ARBA" id="ARBA00006574"/>
    </source>
</evidence>
<keyword evidence="6 8" id="KW-0472">Membrane</keyword>
<dbReference type="eggNOG" id="KOG0017">
    <property type="taxonomic scope" value="Eukaryota"/>
</dbReference>
<feature type="transmembrane region" description="Helical" evidence="9">
    <location>
        <begin position="119"/>
        <end position="139"/>
    </location>
</feature>
<evidence type="ECO:0000256" key="6">
    <source>
        <dbReference type="ARBA" id="ARBA00023136"/>
    </source>
</evidence>
<dbReference type="Pfam" id="PF03094">
    <property type="entry name" value="Mlo"/>
    <property type="match status" value="1"/>
</dbReference>
<evidence type="ECO:0000256" key="8">
    <source>
        <dbReference type="RuleBase" id="RU280816"/>
    </source>
</evidence>
<evidence type="ECO:0000256" key="3">
    <source>
        <dbReference type="ARBA" id="ARBA00022692"/>
    </source>
</evidence>
<dbReference type="PANTHER" id="PTHR31942">
    <property type="entry name" value="MLO-LIKE PROTEIN 1"/>
    <property type="match status" value="1"/>
</dbReference>
<evidence type="ECO:0000256" key="7">
    <source>
        <dbReference type="ARBA" id="ARBA00023265"/>
    </source>
</evidence>
<feature type="transmembrane region" description="Helical" evidence="9">
    <location>
        <begin position="17"/>
        <end position="37"/>
    </location>
</feature>
<feature type="transmembrane region" description="Helical" evidence="9">
    <location>
        <begin position="347"/>
        <end position="370"/>
    </location>
</feature>
<dbReference type="GO" id="GO:0005516">
    <property type="term" value="F:calmodulin binding"/>
    <property type="evidence" value="ECO:0007669"/>
    <property type="project" value="UniProtKB-KW"/>
</dbReference>
<dbReference type="PANTHER" id="PTHR31942:SF52">
    <property type="entry name" value="MLO-LIKE PROTEIN 1"/>
    <property type="match status" value="1"/>
</dbReference>